<evidence type="ECO:0000256" key="1">
    <source>
        <dbReference type="SAM" id="MobiDB-lite"/>
    </source>
</evidence>
<feature type="compositionally biased region" description="Acidic residues" evidence="1">
    <location>
        <begin position="134"/>
        <end position="146"/>
    </location>
</feature>
<keyword evidence="4" id="KW-1185">Reference proteome</keyword>
<evidence type="ECO:0000256" key="2">
    <source>
        <dbReference type="SAM" id="SignalP"/>
    </source>
</evidence>
<feature type="signal peptide" evidence="2">
    <location>
        <begin position="1"/>
        <end position="31"/>
    </location>
</feature>
<organism evidence="3 4">
    <name type="scientific">Cannabis sativa</name>
    <name type="common">Hemp</name>
    <name type="synonym">Marijuana</name>
    <dbReference type="NCBI Taxonomy" id="3483"/>
    <lineage>
        <taxon>Eukaryota</taxon>
        <taxon>Viridiplantae</taxon>
        <taxon>Streptophyta</taxon>
        <taxon>Embryophyta</taxon>
        <taxon>Tracheophyta</taxon>
        <taxon>Spermatophyta</taxon>
        <taxon>Magnoliopsida</taxon>
        <taxon>eudicotyledons</taxon>
        <taxon>Gunneridae</taxon>
        <taxon>Pentapetalae</taxon>
        <taxon>rosids</taxon>
        <taxon>fabids</taxon>
        <taxon>Rosales</taxon>
        <taxon>Cannabaceae</taxon>
        <taxon>Cannabis</taxon>
    </lineage>
</organism>
<dbReference type="EnsemblPlants" id="evm.model.05.1208">
    <property type="protein sequence ID" value="cds.evm.model.05.1208"/>
    <property type="gene ID" value="evm.TU.05.1208"/>
</dbReference>
<protein>
    <submittedName>
        <fullName evidence="3">Uncharacterized protein</fullName>
    </submittedName>
</protein>
<sequence length="188" mass="20755">MLTKQRCVRSTKGLRALILCLILMRLPPVRRRRYMSCIILSNSPFGHYDANELWEPQLQRELVLGMDKSDLYDGISLSHIAQSLEGKERALCQCLANGGSVSDASLQIRPRGSNSEGPTCPLPSSRSKGKVVVEDSDSSSSEDDDMSSNFRGLDGGPSEEHFLSWMKSSRSSVMAFMKLSSSSDNFLS</sequence>
<feature type="chain" id="PRO_5030799009" evidence="2">
    <location>
        <begin position="32"/>
        <end position="188"/>
    </location>
</feature>
<feature type="region of interest" description="Disordered" evidence="1">
    <location>
        <begin position="105"/>
        <end position="156"/>
    </location>
</feature>
<keyword evidence="2" id="KW-0732">Signal</keyword>
<feature type="compositionally biased region" description="Polar residues" evidence="1">
    <location>
        <begin position="112"/>
        <end position="126"/>
    </location>
</feature>
<evidence type="ECO:0000313" key="3">
    <source>
        <dbReference type="EnsemblPlants" id="cds.evm.model.05.1208"/>
    </source>
</evidence>
<dbReference type="EMBL" id="UZAU01000504">
    <property type="status" value="NOT_ANNOTATED_CDS"/>
    <property type="molecule type" value="Genomic_DNA"/>
</dbReference>
<reference evidence="3" key="2">
    <citation type="submission" date="2021-03" db="UniProtKB">
        <authorList>
            <consortium name="EnsemblPlants"/>
        </authorList>
    </citation>
    <scope>IDENTIFICATION</scope>
</reference>
<accession>A0A803PKF5</accession>
<evidence type="ECO:0000313" key="4">
    <source>
        <dbReference type="Proteomes" id="UP000596661"/>
    </source>
</evidence>
<reference evidence="3" key="1">
    <citation type="submission" date="2018-11" db="EMBL/GenBank/DDBJ databases">
        <authorList>
            <person name="Grassa J C."/>
        </authorList>
    </citation>
    <scope>NUCLEOTIDE SEQUENCE [LARGE SCALE GENOMIC DNA]</scope>
</reference>
<dbReference type="Gramene" id="evm.model.05.1208">
    <property type="protein sequence ID" value="cds.evm.model.05.1208"/>
    <property type="gene ID" value="evm.TU.05.1208"/>
</dbReference>
<name>A0A803PKF5_CANSA</name>
<proteinExistence type="predicted"/>
<dbReference type="AlphaFoldDB" id="A0A803PKF5"/>
<dbReference type="Proteomes" id="UP000596661">
    <property type="component" value="Chromosome 5"/>
</dbReference>